<dbReference type="STRING" id="1121022.GCA_000376105_02179"/>
<name>V4RD72_9CAUL</name>
<proteinExistence type="predicted"/>
<comment type="caution">
    <text evidence="2">The sequence shown here is derived from an EMBL/GenBank/DDBJ whole genome shotgun (WGS) entry which is preliminary data.</text>
</comment>
<feature type="transmembrane region" description="Helical" evidence="1">
    <location>
        <begin position="96"/>
        <end position="121"/>
    </location>
</feature>
<reference evidence="2 3" key="1">
    <citation type="journal article" date="2014" name="Nature">
        <title>Sequential evolution of bacterial morphology by co-option of a developmental regulator.</title>
        <authorList>
            <person name="Jiang C."/>
            <person name="Brown P.J."/>
            <person name="Ducret A."/>
            <person name="Brun Y.V."/>
        </authorList>
    </citation>
    <scope>NUCLEOTIDE SEQUENCE [LARGE SCALE GENOMIC DNA]</scope>
    <source>
        <strain evidence="2 3">DSM 16100</strain>
    </source>
</reference>
<feature type="transmembrane region" description="Helical" evidence="1">
    <location>
        <begin position="20"/>
        <end position="42"/>
    </location>
</feature>
<keyword evidence="1" id="KW-1133">Transmembrane helix</keyword>
<gene>
    <name evidence="2" type="ORF">ABENE_14290</name>
</gene>
<evidence type="ECO:0000313" key="2">
    <source>
        <dbReference type="EMBL" id="ESQ89353.1"/>
    </source>
</evidence>
<accession>V4RD72</accession>
<organism evidence="2 3">
    <name type="scientific">Asticcacaulis benevestitus DSM 16100 = ATCC BAA-896</name>
    <dbReference type="NCBI Taxonomy" id="1121022"/>
    <lineage>
        <taxon>Bacteria</taxon>
        <taxon>Pseudomonadati</taxon>
        <taxon>Pseudomonadota</taxon>
        <taxon>Alphaproteobacteria</taxon>
        <taxon>Caulobacterales</taxon>
        <taxon>Caulobacteraceae</taxon>
        <taxon>Asticcacaulis</taxon>
    </lineage>
</organism>
<keyword evidence="1" id="KW-0472">Membrane</keyword>
<dbReference type="OrthoDB" id="1190950at2"/>
<protein>
    <submittedName>
        <fullName evidence="2">Uncharacterized protein</fullName>
    </submittedName>
</protein>
<evidence type="ECO:0000256" key="1">
    <source>
        <dbReference type="SAM" id="Phobius"/>
    </source>
</evidence>
<dbReference type="Proteomes" id="UP000017837">
    <property type="component" value="Unassembled WGS sequence"/>
</dbReference>
<keyword evidence="3" id="KW-1185">Reference proteome</keyword>
<dbReference type="AlphaFoldDB" id="V4RD72"/>
<dbReference type="EMBL" id="AWGB01000030">
    <property type="protein sequence ID" value="ESQ89353.1"/>
    <property type="molecule type" value="Genomic_DNA"/>
</dbReference>
<dbReference type="RefSeq" id="WP_018081845.1">
    <property type="nucleotide sequence ID" value="NZ_AQWM01000008.1"/>
</dbReference>
<keyword evidence="1" id="KW-0812">Transmembrane</keyword>
<dbReference type="PATRIC" id="fig|1121022.4.peg.2906"/>
<evidence type="ECO:0000313" key="3">
    <source>
        <dbReference type="Proteomes" id="UP000017837"/>
    </source>
</evidence>
<sequence length="125" mass="14288">MHILSMKNLDSVGWWEFRRVTYNLILVPFLAGSLWLGAFLVSQTSLRNMPVEPLGLVFMAGIFLGLANVAYTIGWLTEILWSNGETDLTRPYRWRMWILGTVLSVVLAWLPAALGILIFLLHQFH</sequence>
<feature type="transmembrane region" description="Helical" evidence="1">
    <location>
        <begin position="54"/>
        <end position="76"/>
    </location>
</feature>